<organism evidence="1 2">
    <name type="scientific">Alligator mississippiensis</name>
    <name type="common">American alligator</name>
    <dbReference type="NCBI Taxonomy" id="8496"/>
    <lineage>
        <taxon>Eukaryota</taxon>
        <taxon>Metazoa</taxon>
        <taxon>Chordata</taxon>
        <taxon>Craniata</taxon>
        <taxon>Vertebrata</taxon>
        <taxon>Euteleostomi</taxon>
        <taxon>Archelosauria</taxon>
        <taxon>Archosauria</taxon>
        <taxon>Crocodylia</taxon>
        <taxon>Alligatoridae</taxon>
        <taxon>Alligatorinae</taxon>
        <taxon>Alligator</taxon>
    </lineage>
</organism>
<dbReference type="AlphaFoldDB" id="A0A151N066"/>
<gene>
    <name evidence="1" type="ORF">Y1Q_0005039</name>
</gene>
<dbReference type="Proteomes" id="UP000050525">
    <property type="component" value="Unassembled WGS sequence"/>
</dbReference>
<keyword evidence="2" id="KW-1185">Reference proteome</keyword>
<comment type="caution">
    <text evidence="1">The sequence shown here is derived from an EMBL/GenBank/DDBJ whole genome shotgun (WGS) entry which is preliminary data.</text>
</comment>
<protein>
    <submittedName>
        <fullName evidence="1">Uncharacterized protein</fullName>
    </submittedName>
</protein>
<dbReference type="EMBL" id="AKHW03004313">
    <property type="protein sequence ID" value="KYO30142.1"/>
    <property type="molecule type" value="Genomic_DNA"/>
</dbReference>
<sequence>MWLAGAEKDVVCAGVQASLCQFGEEEMGAICAWRYGVSWWNRLCEFGGEEMGAMCAWSYAVRLSNRLQWTEVLVSCCVVVVGVERQRSGRCGVEVEHLMS</sequence>
<name>A0A151N066_ALLMI</name>
<evidence type="ECO:0000313" key="1">
    <source>
        <dbReference type="EMBL" id="KYO30142.1"/>
    </source>
</evidence>
<proteinExistence type="predicted"/>
<reference evidence="1 2" key="1">
    <citation type="journal article" date="2012" name="Genome Biol.">
        <title>Sequencing three crocodilian genomes to illuminate the evolution of archosaurs and amniotes.</title>
        <authorList>
            <person name="St John J.A."/>
            <person name="Braun E.L."/>
            <person name="Isberg S.R."/>
            <person name="Miles L.G."/>
            <person name="Chong A.Y."/>
            <person name="Gongora J."/>
            <person name="Dalzell P."/>
            <person name="Moran C."/>
            <person name="Bed'hom B."/>
            <person name="Abzhanov A."/>
            <person name="Burgess S.C."/>
            <person name="Cooksey A.M."/>
            <person name="Castoe T.A."/>
            <person name="Crawford N.G."/>
            <person name="Densmore L.D."/>
            <person name="Drew J.C."/>
            <person name="Edwards S.V."/>
            <person name="Faircloth B.C."/>
            <person name="Fujita M.K."/>
            <person name="Greenwold M.J."/>
            <person name="Hoffmann F.G."/>
            <person name="Howard J.M."/>
            <person name="Iguchi T."/>
            <person name="Janes D.E."/>
            <person name="Khan S.Y."/>
            <person name="Kohno S."/>
            <person name="de Koning A.J."/>
            <person name="Lance S.L."/>
            <person name="McCarthy F.M."/>
            <person name="McCormack J.E."/>
            <person name="Merchant M.E."/>
            <person name="Peterson D.G."/>
            <person name="Pollock D.D."/>
            <person name="Pourmand N."/>
            <person name="Raney B.J."/>
            <person name="Roessler K.A."/>
            <person name="Sanford J.R."/>
            <person name="Sawyer R.H."/>
            <person name="Schmidt C.J."/>
            <person name="Triplett E.W."/>
            <person name="Tuberville T.D."/>
            <person name="Venegas-Anaya M."/>
            <person name="Howard J.T."/>
            <person name="Jarvis E.D."/>
            <person name="Guillette L.J.Jr."/>
            <person name="Glenn T.C."/>
            <person name="Green R.E."/>
            <person name="Ray D.A."/>
        </authorList>
    </citation>
    <scope>NUCLEOTIDE SEQUENCE [LARGE SCALE GENOMIC DNA]</scope>
    <source>
        <strain evidence="1">KSC_2009_1</strain>
    </source>
</reference>
<accession>A0A151N066</accession>
<evidence type="ECO:0000313" key="2">
    <source>
        <dbReference type="Proteomes" id="UP000050525"/>
    </source>
</evidence>